<keyword evidence="1" id="KW-1133">Transmembrane helix</keyword>
<evidence type="ECO:0000256" key="1">
    <source>
        <dbReference type="SAM" id="Phobius"/>
    </source>
</evidence>
<proteinExistence type="predicted"/>
<name>A0AAV9CLV4_ACOCL</name>
<feature type="transmembrane region" description="Helical" evidence="1">
    <location>
        <begin position="53"/>
        <end position="73"/>
    </location>
</feature>
<keyword evidence="1" id="KW-0812">Transmembrane</keyword>
<gene>
    <name evidence="2" type="ORF">QJS10_CPB18g01483</name>
</gene>
<dbReference type="EMBL" id="JAUJYO010000018">
    <property type="protein sequence ID" value="KAK1289737.1"/>
    <property type="molecule type" value="Genomic_DNA"/>
</dbReference>
<dbReference type="AlphaFoldDB" id="A0AAV9CLV4"/>
<organism evidence="2 3">
    <name type="scientific">Acorus calamus</name>
    <name type="common">Sweet flag</name>
    <dbReference type="NCBI Taxonomy" id="4465"/>
    <lineage>
        <taxon>Eukaryota</taxon>
        <taxon>Viridiplantae</taxon>
        <taxon>Streptophyta</taxon>
        <taxon>Embryophyta</taxon>
        <taxon>Tracheophyta</taxon>
        <taxon>Spermatophyta</taxon>
        <taxon>Magnoliopsida</taxon>
        <taxon>Liliopsida</taxon>
        <taxon>Acoraceae</taxon>
        <taxon>Acorus</taxon>
    </lineage>
</organism>
<evidence type="ECO:0000313" key="3">
    <source>
        <dbReference type="Proteomes" id="UP001180020"/>
    </source>
</evidence>
<dbReference type="Proteomes" id="UP001180020">
    <property type="component" value="Unassembled WGS sequence"/>
</dbReference>
<comment type="caution">
    <text evidence="2">The sequence shown here is derived from an EMBL/GenBank/DDBJ whole genome shotgun (WGS) entry which is preliminary data.</text>
</comment>
<accession>A0AAV9CLV4</accession>
<keyword evidence="1" id="KW-0472">Membrane</keyword>
<keyword evidence="3" id="KW-1185">Reference proteome</keyword>
<protein>
    <submittedName>
        <fullName evidence="2">Tetraspanin-19</fullName>
    </submittedName>
</protein>
<sequence length="219" mass="24766">MARLLGVCLQSLLKLVNSVIGMAGVAMILYSLWMIRVWHMQGVDSVSTPPWFIYTFLGLGISFCLITCSGHIAAETASGHCLSCYMLFVFFLVLLESAITADVFLNGNWEEDFPQDPTGRFDEFKDFVKSNFEICRWIGLLVVAAQAFSIFLAIVLRVVGPDHGRSYDSDDDYVPARLPLLRDHVQQPSQYPPDPNLNKKPDTWNIRVPKTRFESLNLR</sequence>
<feature type="transmembrane region" description="Helical" evidence="1">
    <location>
        <begin position="137"/>
        <end position="159"/>
    </location>
</feature>
<feature type="transmembrane region" description="Helical" evidence="1">
    <location>
        <begin position="85"/>
        <end position="105"/>
    </location>
</feature>
<reference evidence="2" key="1">
    <citation type="journal article" date="2023" name="Nat. Commun.">
        <title>Diploid and tetraploid genomes of Acorus and the evolution of monocots.</title>
        <authorList>
            <person name="Ma L."/>
            <person name="Liu K.W."/>
            <person name="Li Z."/>
            <person name="Hsiao Y.Y."/>
            <person name="Qi Y."/>
            <person name="Fu T."/>
            <person name="Tang G.D."/>
            <person name="Zhang D."/>
            <person name="Sun W.H."/>
            <person name="Liu D.K."/>
            <person name="Li Y."/>
            <person name="Chen G.Z."/>
            <person name="Liu X.D."/>
            <person name="Liao X.Y."/>
            <person name="Jiang Y.T."/>
            <person name="Yu X."/>
            <person name="Hao Y."/>
            <person name="Huang J."/>
            <person name="Zhao X.W."/>
            <person name="Ke S."/>
            <person name="Chen Y.Y."/>
            <person name="Wu W.L."/>
            <person name="Hsu J.L."/>
            <person name="Lin Y.F."/>
            <person name="Huang M.D."/>
            <person name="Li C.Y."/>
            <person name="Huang L."/>
            <person name="Wang Z.W."/>
            <person name="Zhao X."/>
            <person name="Zhong W.Y."/>
            <person name="Peng D.H."/>
            <person name="Ahmad S."/>
            <person name="Lan S."/>
            <person name="Zhang J.S."/>
            <person name="Tsai W.C."/>
            <person name="Van de Peer Y."/>
            <person name="Liu Z.J."/>
        </authorList>
    </citation>
    <scope>NUCLEOTIDE SEQUENCE</scope>
    <source>
        <strain evidence="2">CP</strain>
    </source>
</reference>
<evidence type="ECO:0000313" key="2">
    <source>
        <dbReference type="EMBL" id="KAK1289737.1"/>
    </source>
</evidence>
<reference evidence="2" key="2">
    <citation type="submission" date="2023-06" db="EMBL/GenBank/DDBJ databases">
        <authorList>
            <person name="Ma L."/>
            <person name="Liu K.-W."/>
            <person name="Li Z."/>
            <person name="Hsiao Y.-Y."/>
            <person name="Qi Y."/>
            <person name="Fu T."/>
            <person name="Tang G."/>
            <person name="Zhang D."/>
            <person name="Sun W.-H."/>
            <person name="Liu D.-K."/>
            <person name="Li Y."/>
            <person name="Chen G.-Z."/>
            <person name="Liu X.-D."/>
            <person name="Liao X.-Y."/>
            <person name="Jiang Y.-T."/>
            <person name="Yu X."/>
            <person name="Hao Y."/>
            <person name="Huang J."/>
            <person name="Zhao X.-W."/>
            <person name="Ke S."/>
            <person name="Chen Y.-Y."/>
            <person name="Wu W.-L."/>
            <person name="Hsu J.-L."/>
            <person name="Lin Y.-F."/>
            <person name="Huang M.-D."/>
            <person name="Li C.-Y."/>
            <person name="Huang L."/>
            <person name="Wang Z.-W."/>
            <person name="Zhao X."/>
            <person name="Zhong W.-Y."/>
            <person name="Peng D.-H."/>
            <person name="Ahmad S."/>
            <person name="Lan S."/>
            <person name="Zhang J.-S."/>
            <person name="Tsai W.-C."/>
            <person name="Van De Peer Y."/>
            <person name="Liu Z.-J."/>
        </authorList>
    </citation>
    <scope>NUCLEOTIDE SEQUENCE</scope>
    <source>
        <strain evidence="2">CP</strain>
        <tissue evidence="2">Leaves</tissue>
    </source>
</reference>
<feature type="transmembrane region" description="Helical" evidence="1">
    <location>
        <begin position="12"/>
        <end position="33"/>
    </location>
</feature>